<evidence type="ECO:0000256" key="2">
    <source>
        <dbReference type="SAM" id="Phobius"/>
    </source>
</evidence>
<keyword evidence="2" id="KW-1133">Transmembrane helix</keyword>
<dbReference type="Pfam" id="PF03729">
    <property type="entry name" value="DUF308"/>
    <property type="match status" value="2"/>
</dbReference>
<dbReference type="Proteomes" id="UP001501414">
    <property type="component" value="Unassembled WGS sequence"/>
</dbReference>
<feature type="transmembrane region" description="Helical" evidence="2">
    <location>
        <begin position="170"/>
        <end position="192"/>
    </location>
</feature>
<feature type="transmembrane region" description="Helical" evidence="2">
    <location>
        <begin position="111"/>
        <end position="132"/>
    </location>
</feature>
<evidence type="ECO:0000313" key="4">
    <source>
        <dbReference type="Proteomes" id="UP001501414"/>
    </source>
</evidence>
<dbReference type="RefSeq" id="WP_344028289.1">
    <property type="nucleotide sequence ID" value="NZ_BAAAJK010000050.1"/>
</dbReference>
<accession>A0ABP4IW22</accession>
<dbReference type="PANTHER" id="PTHR34989:SF1">
    <property type="entry name" value="PROTEIN HDED"/>
    <property type="match status" value="1"/>
</dbReference>
<dbReference type="InterPro" id="IPR052712">
    <property type="entry name" value="Acid_resist_chaperone_HdeD"/>
</dbReference>
<organism evidence="3 4">
    <name type="scientific">Pseudonocardia kongjuensis</name>
    <dbReference type="NCBI Taxonomy" id="102227"/>
    <lineage>
        <taxon>Bacteria</taxon>
        <taxon>Bacillati</taxon>
        <taxon>Actinomycetota</taxon>
        <taxon>Actinomycetes</taxon>
        <taxon>Pseudonocardiales</taxon>
        <taxon>Pseudonocardiaceae</taxon>
        <taxon>Pseudonocardia</taxon>
    </lineage>
</organism>
<keyword evidence="4" id="KW-1185">Reference proteome</keyword>
<reference evidence="4" key="1">
    <citation type="journal article" date="2019" name="Int. J. Syst. Evol. Microbiol.">
        <title>The Global Catalogue of Microorganisms (GCM) 10K type strain sequencing project: providing services to taxonomists for standard genome sequencing and annotation.</title>
        <authorList>
            <consortium name="The Broad Institute Genomics Platform"/>
            <consortium name="The Broad Institute Genome Sequencing Center for Infectious Disease"/>
            <person name="Wu L."/>
            <person name="Ma J."/>
        </authorList>
    </citation>
    <scope>NUCLEOTIDE SEQUENCE [LARGE SCALE GENOMIC DNA]</scope>
    <source>
        <strain evidence="4">JCM 11896</strain>
    </source>
</reference>
<dbReference type="PANTHER" id="PTHR34989">
    <property type="entry name" value="PROTEIN HDED"/>
    <property type="match status" value="1"/>
</dbReference>
<comment type="caution">
    <text evidence="3">The sequence shown here is derived from an EMBL/GenBank/DDBJ whole genome shotgun (WGS) entry which is preliminary data.</text>
</comment>
<feature type="transmembrane region" description="Helical" evidence="2">
    <location>
        <begin position="55"/>
        <end position="75"/>
    </location>
</feature>
<sequence>MADTANIEDGPGASAPVAPTADGAVSKRVRALVVLRGVLVLAFGLAVLFTPGLALLALIFVFAAYALVDGIAAIVLGIRHRAERPGWGWTIAQGVVSVIAGVVAFTLPASAALAILFVIAFWAIMAGVITAISANEVRKHGGPWGWIAVRAALDVVFGVLLLVWPASGILALLWLVGAFAVATGIVLIVQAFRSETHPAIG</sequence>
<proteinExistence type="predicted"/>
<dbReference type="EMBL" id="BAAAJK010000050">
    <property type="protein sequence ID" value="GAA1400268.1"/>
    <property type="molecule type" value="Genomic_DNA"/>
</dbReference>
<keyword evidence="2" id="KW-0812">Transmembrane</keyword>
<name>A0ABP4IW22_9PSEU</name>
<keyword evidence="2" id="KW-0472">Membrane</keyword>
<evidence type="ECO:0000256" key="1">
    <source>
        <dbReference type="SAM" id="MobiDB-lite"/>
    </source>
</evidence>
<dbReference type="InterPro" id="IPR005325">
    <property type="entry name" value="DUF308_memb"/>
</dbReference>
<feature type="transmembrane region" description="Helical" evidence="2">
    <location>
        <begin position="144"/>
        <end position="164"/>
    </location>
</feature>
<protein>
    <submittedName>
        <fullName evidence="3">HdeD family acid-resistance protein</fullName>
    </submittedName>
</protein>
<feature type="transmembrane region" description="Helical" evidence="2">
    <location>
        <begin position="31"/>
        <end position="49"/>
    </location>
</feature>
<evidence type="ECO:0000313" key="3">
    <source>
        <dbReference type="EMBL" id="GAA1400268.1"/>
    </source>
</evidence>
<gene>
    <name evidence="3" type="ORF">GCM10009613_56970</name>
</gene>
<feature type="transmembrane region" description="Helical" evidence="2">
    <location>
        <begin position="87"/>
        <end position="105"/>
    </location>
</feature>
<feature type="region of interest" description="Disordered" evidence="1">
    <location>
        <begin position="1"/>
        <end position="20"/>
    </location>
</feature>